<dbReference type="KEGG" id="blac:94344620"/>
<dbReference type="InterPro" id="IPR036322">
    <property type="entry name" value="WD40_repeat_dom_sf"/>
</dbReference>
<feature type="repeat" description="WD" evidence="7">
    <location>
        <begin position="228"/>
        <end position="260"/>
    </location>
</feature>
<dbReference type="GO" id="GO:1905786">
    <property type="term" value="P:positive regulation of anaphase-promoting complex-dependent catabolic process"/>
    <property type="evidence" value="ECO:0007669"/>
    <property type="project" value="TreeGrafter"/>
</dbReference>
<dbReference type="SUPFAM" id="SSF50978">
    <property type="entry name" value="WD40 repeat-like"/>
    <property type="match status" value="1"/>
</dbReference>
<dbReference type="InterPro" id="IPR015943">
    <property type="entry name" value="WD40/YVTN_repeat-like_dom_sf"/>
</dbReference>
<dbReference type="OrthoDB" id="10263272at2759"/>
<dbReference type="GO" id="GO:1990757">
    <property type="term" value="F:ubiquitin ligase activator activity"/>
    <property type="evidence" value="ECO:0007669"/>
    <property type="project" value="TreeGrafter"/>
</dbReference>
<dbReference type="InterPro" id="IPR056150">
    <property type="entry name" value="WD40_CDC20-Fz"/>
</dbReference>
<dbReference type="PROSITE" id="PS50294">
    <property type="entry name" value="WD_REPEATS_REGION"/>
    <property type="match status" value="2"/>
</dbReference>
<keyword evidence="5" id="KW-0498">Mitosis</keyword>
<evidence type="ECO:0000256" key="1">
    <source>
        <dbReference type="ARBA" id="ARBA00006445"/>
    </source>
</evidence>
<dbReference type="GO" id="GO:0010997">
    <property type="term" value="F:anaphase-promoting complex binding"/>
    <property type="evidence" value="ECO:0007669"/>
    <property type="project" value="InterPro"/>
</dbReference>
<dbReference type="EMBL" id="SHOA02000019">
    <property type="protein sequence ID" value="TDH69978.1"/>
    <property type="molecule type" value="Genomic_DNA"/>
</dbReference>
<dbReference type="SMART" id="SM00320">
    <property type="entry name" value="WD40"/>
    <property type="match status" value="5"/>
</dbReference>
<feature type="repeat" description="WD" evidence="7">
    <location>
        <begin position="186"/>
        <end position="219"/>
    </location>
</feature>
<evidence type="ECO:0000259" key="8">
    <source>
        <dbReference type="Pfam" id="PF24807"/>
    </source>
</evidence>
<dbReference type="GO" id="GO:0005680">
    <property type="term" value="C:anaphase-promoting complex"/>
    <property type="evidence" value="ECO:0007669"/>
    <property type="project" value="TreeGrafter"/>
</dbReference>
<keyword evidence="4" id="KW-0677">Repeat</keyword>
<evidence type="ECO:0000256" key="4">
    <source>
        <dbReference type="ARBA" id="ARBA00022737"/>
    </source>
</evidence>
<dbReference type="GO" id="GO:0031145">
    <property type="term" value="P:anaphase-promoting complex-dependent catabolic process"/>
    <property type="evidence" value="ECO:0007669"/>
    <property type="project" value="TreeGrafter"/>
</dbReference>
<feature type="domain" description="CDC20/Fizzy WD40" evidence="8">
    <location>
        <begin position="91"/>
        <end position="400"/>
    </location>
</feature>
<proteinExistence type="inferred from homology"/>
<dbReference type="PROSITE" id="PS50082">
    <property type="entry name" value="WD_REPEATS_2"/>
    <property type="match status" value="3"/>
</dbReference>
<dbReference type="GeneID" id="94344620"/>
<dbReference type="EMBL" id="SHOA02000202">
    <property type="protein sequence ID" value="TDH66585.1"/>
    <property type="molecule type" value="Genomic_DNA"/>
</dbReference>
<feature type="repeat" description="WD" evidence="7">
    <location>
        <begin position="369"/>
        <end position="402"/>
    </location>
</feature>
<evidence type="ECO:0000256" key="7">
    <source>
        <dbReference type="PROSITE-ProRule" id="PRU00221"/>
    </source>
</evidence>
<dbReference type="InterPro" id="IPR001680">
    <property type="entry name" value="WD40_rpt"/>
</dbReference>
<evidence type="ECO:0000256" key="2">
    <source>
        <dbReference type="ARBA" id="ARBA00022574"/>
    </source>
</evidence>
<dbReference type="AlphaFoldDB" id="A0A976FNE3"/>
<keyword evidence="2 7" id="KW-0853">WD repeat</keyword>
<protein>
    <recommendedName>
        <fullName evidence="8">CDC20/Fizzy WD40 domain-containing protein</fullName>
    </recommendedName>
</protein>
<evidence type="ECO:0000256" key="5">
    <source>
        <dbReference type="ARBA" id="ARBA00022776"/>
    </source>
</evidence>
<dbReference type="PANTHER" id="PTHR19918">
    <property type="entry name" value="CELL DIVISION CYCLE 20 CDC20 FIZZY -RELATED"/>
    <property type="match status" value="1"/>
</dbReference>
<keyword evidence="3" id="KW-0132">Cell division</keyword>
<keyword evidence="11" id="KW-1185">Reference proteome</keyword>
<dbReference type="Gene3D" id="2.130.10.10">
    <property type="entry name" value="YVTN repeat-like/Quinoprotein amine dehydrogenase"/>
    <property type="match status" value="1"/>
</dbReference>
<comment type="caution">
    <text evidence="10">The sequence shown here is derived from an EMBL/GenBank/DDBJ whole genome shotgun (WGS) entry which is preliminary data.</text>
</comment>
<dbReference type="Pfam" id="PF24807">
    <property type="entry name" value="WD40_CDC20-Fz"/>
    <property type="match status" value="1"/>
</dbReference>
<accession>A0A976FNE3</accession>
<evidence type="ECO:0000256" key="3">
    <source>
        <dbReference type="ARBA" id="ARBA00022618"/>
    </source>
</evidence>
<evidence type="ECO:0000313" key="10">
    <source>
        <dbReference type="EMBL" id="TDH69978.1"/>
    </source>
</evidence>
<evidence type="ECO:0000313" key="11">
    <source>
        <dbReference type="Proteomes" id="UP000294530"/>
    </source>
</evidence>
<dbReference type="InterPro" id="IPR033010">
    <property type="entry name" value="Cdc20/Fizzy"/>
</dbReference>
<evidence type="ECO:0000256" key="6">
    <source>
        <dbReference type="ARBA" id="ARBA00023306"/>
    </source>
</evidence>
<gene>
    <name evidence="10" type="ORF">CCR75_000843</name>
    <name evidence="9" type="ORF">CCR75_005620</name>
</gene>
<sequence>MMTDQIEGDNCTPYNKFNGSSSYKELLDSAYNQSAFKFHPQPLLAIQTSSTRQLLNIYDVCPFRLPARVTTSPRHQNISSFQPSLQPLCILDAPELRNDFYINLIDWGANGILAIALNQDVHLYNPETGAIETIHACQHPMDYVTSVVWTMETTNSRSNACSLFIGTFHSELQHWDIEAMAKIRTLRSHSQQVTSLSWGTHGILASGSQDATIQLHDTRCAQHRLQVMDRRNGEICGLSWSPDGSILASGSTTNELCMWDSAMIRFHRQSELKLPRSTHLEHCAPIRALAWSPWERLVLASGGGTADSTIKLWRMASDKLIRSVSTGAHVCAILWSKTTPQLLSAHEYGSCRSEFTIWSDLKMKRVHEFTSHFARVLHVAMSPDGATVATAGADESLRFWSLFPSTSGQSNGYHTELESLLSVIR</sequence>
<reference evidence="10" key="2">
    <citation type="submission" date="2021-07" db="EMBL/GenBank/DDBJ databases">
        <authorList>
            <person name="Fletcher K."/>
        </authorList>
    </citation>
    <scope>NUCLEOTIDE SEQUENCE</scope>
    <source>
        <strain evidence="10">SF5</strain>
    </source>
</reference>
<dbReference type="Proteomes" id="UP000294530">
    <property type="component" value="Unassembled WGS sequence"/>
</dbReference>
<dbReference type="RefSeq" id="XP_067819477.1">
    <property type="nucleotide sequence ID" value="XM_067958949.1"/>
</dbReference>
<reference evidence="10 11" key="1">
    <citation type="journal article" date="2021" name="Genome Biol.">
        <title>AFLAP: assembly-free linkage analysis pipeline using k-mers from genome sequencing data.</title>
        <authorList>
            <person name="Fletcher K."/>
            <person name="Zhang L."/>
            <person name="Gil J."/>
            <person name="Han R."/>
            <person name="Cavanaugh K."/>
            <person name="Michelmore R."/>
        </authorList>
    </citation>
    <scope>NUCLEOTIDE SEQUENCE [LARGE SCALE GENOMIC DNA]</scope>
    <source>
        <strain evidence="10 11">SF5</strain>
    </source>
</reference>
<comment type="similarity">
    <text evidence="1">Belongs to the WD repeat CDC20/Fizzy family.</text>
</comment>
<organism evidence="10 11">
    <name type="scientific">Bremia lactucae</name>
    <name type="common">Lettuce downy mildew</name>
    <dbReference type="NCBI Taxonomy" id="4779"/>
    <lineage>
        <taxon>Eukaryota</taxon>
        <taxon>Sar</taxon>
        <taxon>Stramenopiles</taxon>
        <taxon>Oomycota</taxon>
        <taxon>Peronosporomycetes</taxon>
        <taxon>Peronosporales</taxon>
        <taxon>Peronosporaceae</taxon>
        <taxon>Bremia</taxon>
    </lineage>
</organism>
<dbReference type="PANTHER" id="PTHR19918:SF8">
    <property type="entry name" value="FI02843P"/>
    <property type="match status" value="1"/>
</dbReference>
<evidence type="ECO:0000313" key="9">
    <source>
        <dbReference type="EMBL" id="TDH66585.1"/>
    </source>
</evidence>
<keyword evidence="6" id="KW-0131">Cell cycle</keyword>
<dbReference type="GO" id="GO:0051301">
    <property type="term" value="P:cell division"/>
    <property type="evidence" value="ECO:0007669"/>
    <property type="project" value="UniProtKB-KW"/>
</dbReference>
<name>A0A976FNE3_BRELC</name>